<keyword evidence="1 2" id="KW-0808">Transferase</keyword>
<evidence type="ECO:0000256" key="1">
    <source>
        <dbReference type="ARBA" id="ARBA00022679"/>
    </source>
</evidence>
<gene>
    <name evidence="2" type="ORF">FXB38_40910</name>
</gene>
<evidence type="ECO:0000313" key="3">
    <source>
        <dbReference type="Proteomes" id="UP000324853"/>
    </source>
</evidence>
<dbReference type="InterPro" id="IPR023606">
    <property type="entry name" value="CoA-Trfase_III_dom_1_sf"/>
</dbReference>
<dbReference type="PANTHER" id="PTHR48228:SF6">
    <property type="entry name" value="L-CARNITINE COA-TRANSFERASE"/>
    <property type="match status" value="1"/>
</dbReference>
<sequence length="796" mass="85603">MQSKNQRALAGLTVIEIGNGAASAYCGRLLADAGASVTAVTMVGDPPTIVREQTDAEQAFSAYLSADKFVSDAPLELEAIQRLCRVADLALIGEDSNFSAFDVNPKKATVDLTWFGRQGPYEAWKGSDLVIQALTAMPHLAGPVEGPPLHAGDRHATMIGGVTAYIAALAAMLAKPTRVTRRLELSILEANLVVSEMHIYYVEQDGAPIKRQGVNRFSPHGPLGIYPCKDGWVGITATTPDQWKSLCIVLGMEKEGTDEKLATRQLRFERLDEVEKAMINALSVGTAEQWAERGRSHRVPIVVVPDAAGILSHPIFAARESFANLFTRSGLFKVPRTPFGLIKTPTRKTLNAMDGELIAQPGPSAHASQGGPLQDDLPLSGLTVADFTMGWAGPLASRLLADLGAEVLKIEAGRYPDWWRGVNWTPEYVAAKQYENTKHYCALNRGKCGISLDLTSPAGKKLALALVAKADIVIENQAAGVMEKLGLGYADLVAVNASIVMTSMSAFGTGNAWSGTRAYGSTLEQGSGLPHFMGSPGTPPTMAHMAYGDPVGGLYGCASLLTALFHKRRTGEGEYVNISMVESMLQFTTPALLQYQADPAAPLRRGTRHSLFAPHGIYPCAGEDRWLAIAVESTEMFASLARVIGHTEWIGDAGFDLAECRRRRHDEIDAAISAWTKKQEPHQAAAILQQAGVAAAPALHTEEIVKNPHLIAAGFFIDLIREISGPQRQAGVAIMQNGKRLGAHTPAPLLGEHSWPVLERHIGLERAAYEALVNESVITFAPASLRSMAQKPDDQR</sequence>
<comment type="caution">
    <text evidence="2">The sequence shown here is derived from an EMBL/GenBank/DDBJ whole genome shotgun (WGS) entry which is preliminary data.</text>
</comment>
<dbReference type="InterPro" id="IPR050509">
    <property type="entry name" value="CoA-transferase_III"/>
</dbReference>
<dbReference type="EMBL" id="VSSR01000121">
    <property type="protein sequence ID" value="TYL70916.1"/>
    <property type="molecule type" value="Genomic_DNA"/>
</dbReference>
<evidence type="ECO:0000313" key="2">
    <source>
        <dbReference type="EMBL" id="TYL70916.1"/>
    </source>
</evidence>
<dbReference type="Proteomes" id="UP000324853">
    <property type="component" value="Unassembled WGS sequence"/>
</dbReference>
<dbReference type="OrthoDB" id="9058532at2"/>
<protein>
    <submittedName>
        <fullName evidence="2">CoA transferase</fullName>
    </submittedName>
</protein>
<dbReference type="SUPFAM" id="SSF89796">
    <property type="entry name" value="CoA-transferase family III (CaiB/BaiF)"/>
    <property type="match status" value="2"/>
</dbReference>
<name>A0A5S4W9X6_9BRAD</name>
<dbReference type="Pfam" id="PF02515">
    <property type="entry name" value="CoA_transf_3"/>
    <property type="match status" value="2"/>
</dbReference>
<dbReference type="InterPro" id="IPR044855">
    <property type="entry name" value="CoA-Trfase_III_dom3_sf"/>
</dbReference>
<dbReference type="InterPro" id="IPR003673">
    <property type="entry name" value="CoA-Trfase_fam_III"/>
</dbReference>
<dbReference type="Gene3D" id="3.40.50.10540">
    <property type="entry name" value="Crotonobetainyl-coa:carnitine coa-transferase, domain 1"/>
    <property type="match status" value="2"/>
</dbReference>
<keyword evidence="3" id="KW-1185">Reference proteome</keyword>
<proteinExistence type="predicted"/>
<dbReference type="Gene3D" id="3.30.1540.10">
    <property type="entry name" value="formyl-coa transferase, domain 3"/>
    <property type="match status" value="2"/>
</dbReference>
<accession>A0A5S4W9X6</accession>
<organism evidence="2 3">
    <name type="scientific">Bradyrhizobium cytisi</name>
    <dbReference type="NCBI Taxonomy" id="515489"/>
    <lineage>
        <taxon>Bacteria</taxon>
        <taxon>Pseudomonadati</taxon>
        <taxon>Pseudomonadota</taxon>
        <taxon>Alphaproteobacteria</taxon>
        <taxon>Hyphomicrobiales</taxon>
        <taxon>Nitrobacteraceae</taxon>
        <taxon>Bradyrhizobium</taxon>
    </lineage>
</organism>
<dbReference type="RefSeq" id="WP_148756545.1">
    <property type="nucleotide sequence ID" value="NZ_VSSR01000121.1"/>
</dbReference>
<reference evidence="2 3" key="1">
    <citation type="submission" date="2019-08" db="EMBL/GenBank/DDBJ databases">
        <title>Bradyrhizobium hipponensis sp. nov., a rhizobium isolated from a Lupinus angustifolius root nodule in Tunisia.</title>
        <authorList>
            <person name="Off K."/>
            <person name="Rejili M."/>
            <person name="Mars M."/>
            <person name="Brachmann A."/>
            <person name="Marin M."/>
        </authorList>
    </citation>
    <scope>NUCLEOTIDE SEQUENCE [LARGE SCALE GENOMIC DNA]</scope>
    <source>
        <strain evidence="2 3">CTAW11</strain>
    </source>
</reference>
<dbReference type="GO" id="GO:0016740">
    <property type="term" value="F:transferase activity"/>
    <property type="evidence" value="ECO:0007669"/>
    <property type="project" value="UniProtKB-KW"/>
</dbReference>
<dbReference type="PANTHER" id="PTHR48228">
    <property type="entry name" value="SUCCINYL-COA--D-CITRAMALATE COA-TRANSFERASE"/>
    <property type="match status" value="1"/>
</dbReference>
<dbReference type="AlphaFoldDB" id="A0A5S4W9X6"/>